<organism evidence="10 11">
    <name type="scientific">Salvia divinorum</name>
    <name type="common">Maria pastora</name>
    <name type="synonym">Diviner's sage</name>
    <dbReference type="NCBI Taxonomy" id="28513"/>
    <lineage>
        <taxon>Eukaryota</taxon>
        <taxon>Viridiplantae</taxon>
        <taxon>Streptophyta</taxon>
        <taxon>Embryophyta</taxon>
        <taxon>Tracheophyta</taxon>
        <taxon>Spermatophyta</taxon>
        <taxon>Magnoliopsida</taxon>
        <taxon>eudicotyledons</taxon>
        <taxon>Gunneridae</taxon>
        <taxon>Pentapetalae</taxon>
        <taxon>asterids</taxon>
        <taxon>lamiids</taxon>
        <taxon>Lamiales</taxon>
        <taxon>Lamiaceae</taxon>
        <taxon>Nepetoideae</taxon>
        <taxon>Mentheae</taxon>
        <taxon>Salviinae</taxon>
        <taxon>Salvia</taxon>
        <taxon>Salvia subgen. Calosphace</taxon>
    </lineage>
</organism>
<keyword evidence="7" id="KW-0408">Iron</keyword>
<sequence>MKHHISNYPRSIGGILGKWSMLVLVGDMHRDMRTIARNFLTNLRLKTHLLRQVECHTALVLSSWAHGTIVCAQDEAKKFTFNLMAEQIMSLEPGEAETERLKKERPSDLAPLYSNS</sequence>
<dbReference type="AlphaFoldDB" id="A0ABD1IL88"/>
<accession>A0ABD1IL88</accession>
<evidence type="ECO:0000256" key="8">
    <source>
        <dbReference type="ARBA" id="ARBA00023136"/>
    </source>
</evidence>
<keyword evidence="6" id="KW-0560">Oxidoreductase</keyword>
<dbReference type="Proteomes" id="UP001567538">
    <property type="component" value="Unassembled WGS sequence"/>
</dbReference>
<feature type="compositionally biased region" description="Basic and acidic residues" evidence="9">
    <location>
        <begin position="97"/>
        <end position="107"/>
    </location>
</feature>
<keyword evidence="8" id="KW-0472">Membrane</keyword>
<evidence type="ECO:0000256" key="4">
    <source>
        <dbReference type="ARBA" id="ARBA00022723"/>
    </source>
</evidence>
<dbReference type="GO" id="GO:0016491">
    <property type="term" value="F:oxidoreductase activity"/>
    <property type="evidence" value="ECO:0007669"/>
    <property type="project" value="UniProtKB-KW"/>
</dbReference>
<dbReference type="PANTHER" id="PTHR24286">
    <property type="entry name" value="CYTOCHROME P450 26"/>
    <property type="match status" value="1"/>
</dbReference>
<name>A0ABD1IL88_SALDI</name>
<evidence type="ECO:0000256" key="6">
    <source>
        <dbReference type="ARBA" id="ARBA00023002"/>
    </source>
</evidence>
<keyword evidence="3" id="KW-0812">Transmembrane</keyword>
<evidence type="ECO:0000313" key="11">
    <source>
        <dbReference type="Proteomes" id="UP001567538"/>
    </source>
</evidence>
<evidence type="ECO:0000256" key="3">
    <source>
        <dbReference type="ARBA" id="ARBA00022692"/>
    </source>
</evidence>
<dbReference type="PANTHER" id="PTHR24286:SF194">
    <property type="entry name" value="STEROID (22S)-HYDROXYLASE"/>
    <property type="match status" value="1"/>
</dbReference>
<evidence type="ECO:0000256" key="5">
    <source>
        <dbReference type="ARBA" id="ARBA00022989"/>
    </source>
</evidence>
<evidence type="ECO:0000256" key="1">
    <source>
        <dbReference type="ARBA" id="ARBA00004167"/>
    </source>
</evidence>
<keyword evidence="5" id="KW-1133">Transmembrane helix</keyword>
<keyword evidence="11" id="KW-1185">Reference proteome</keyword>
<dbReference type="GO" id="GO:0016020">
    <property type="term" value="C:membrane"/>
    <property type="evidence" value="ECO:0007669"/>
    <property type="project" value="UniProtKB-SubCell"/>
</dbReference>
<evidence type="ECO:0000256" key="2">
    <source>
        <dbReference type="ARBA" id="ARBA00010617"/>
    </source>
</evidence>
<dbReference type="SUPFAM" id="SSF48264">
    <property type="entry name" value="Cytochrome P450"/>
    <property type="match status" value="1"/>
</dbReference>
<evidence type="ECO:0000256" key="7">
    <source>
        <dbReference type="ARBA" id="ARBA00023004"/>
    </source>
</evidence>
<keyword evidence="4" id="KW-0479">Metal-binding</keyword>
<dbReference type="GO" id="GO:0006629">
    <property type="term" value="P:lipid metabolic process"/>
    <property type="evidence" value="ECO:0007669"/>
    <property type="project" value="UniProtKB-ARBA"/>
</dbReference>
<gene>
    <name evidence="10" type="ORF">AAHA92_00937</name>
</gene>
<proteinExistence type="inferred from homology"/>
<comment type="similarity">
    <text evidence="2">Belongs to the cytochrome P450 family.</text>
</comment>
<comment type="caution">
    <text evidence="10">The sequence shown here is derived from an EMBL/GenBank/DDBJ whole genome shotgun (WGS) entry which is preliminary data.</text>
</comment>
<protein>
    <submittedName>
        <fullName evidence="10">Cytochrome P450 90B1-like isoform X2</fullName>
    </submittedName>
</protein>
<comment type="subcellular location">
    <subcellularLocation>
        <location evidence="1">Membrane</location>
        <topology evidence="1">Single-pass membrane protein</topology>
    </subcellularLocation>
</comment>
<evidence type="ECO:0000313" key="10">
    <source>
        <dbReference type="EMBL" id="KAL1569461.1"/>
    </source>
</evidence>
<feature type="region of interest" description="Disordered" evidence="9">
    <location>
        <begin position="94"/>
        <end position="116"/>
    </location>
</feature>
<reference evidence="10 11" key="1">
    <citation type="submission" date="2024-06" db="EMBL/GenBank/DDBJ databases">
        <title>A chromosome level genome sequence of Diviner's sage (Salvia divinorum).</title>
        <authorList>
            <person name="Ford S.A."/>
            <person name="Ro D.-K."/>
            <person name="Ness R.W."/>
            <person name="Phillips M.A."/>
        </authorList>
    </citation>
    <scope>NUCLEOTIDE SEQUENCE [LARGE SCALE GENOMIC DNA]</scope>
    <source>
        <strain evidence="10">SAF-2024a</strain>
        <tissue evidence="10">Leaf</tissue>
    </source>
</reference>
<dbReference type="InterPro" id="IPR036396">
    <property type="entry name" value="Cyt_P450_sf"/>
</dbReference>
<dbReference type="GO" id="GO:0046872">
    <property type="term" value="F:metal ion binding"/>
    <property type="evidence" value="ECO:0007669"/>
    <property type="project" value="UniProtKB-KW"/>
</dbReference>
<evidence type="ECO:0000256" key="9">
    <source>
        <dbReference type="SAM" id="MobiDB-lite"/>
    </source>
</evidence>
<dbReference type="Gene3D" id="1.10.630.10">
    <property type="entry name" value="Cytochrome P450"/>
    <property type="match status" value="1"/>
</dbReference>
<dbReference type="EMBL" id="JBEAFC010000001">
    <property type="protein sequence ID" value="KAL1569461.1"/>
    <property type="molecule type" value="Genomic_DNA"/>
</dbReference>